<dbReference type="OrthoDB" id="9784397at2"/>
<dbReference type="SUPFAM" id="SSF55785">
    <property type="entry name" value="PYP-like sensor domain (PAS domain)"/>
    <property type="match status" value="2"/>
</dbReference>
<dbReference type="InterPro" id="IPR036097">
    <property type="entry name" value="HisK_dim/P_sf"/>
</dbReference>
<sequence>MNGPKSENVYRDLFEQSPIGLMIFDRQGKIIEANDSSLRFLRAGKDKIIGLSYSNLKDATVSALIGKGFQGEASDYEGPYNTTISEIQLQVRIRVNPLFDDSGVFGVSLIFEDLTERKKTEEKLAVTLSDIRATQEALEEHEVKFKTLFESAGEAIFLMDDRVFLECNPKTEEMFGCKREDIIGASPVDFSPETQPDGLPSSQKAFQKIQSALMGKPQTFDWLHCRKDRTNFDAEVTLTSVTLNGKALLQAIVRDISERKKSEEEIRKLNEDLEQKVVLRTEELKATNTYLENTNRDLLLALEELKSTQAQLVQSEKMAVLGQLIAGIAHEVNTPLGAIISSNEGIQSVFRQNWERLLCEFAELDTHERESWKKIFTKGSIFPDFYDSSEERKNRKIIRETLQNLGFPSSDFLSENLAELGIRVEDIPDLVQNIHKEKFPILVANAYNLSGILRYSNVVREAASKAARVIRALKTYVYQDHTGISLIDIREQMDLVLTLYYNKVKQGVEIRRNFAENSLVKGQADQLTQVWANLINNAFQAISYQGRLDLKSYIEEDFLIVSVTDDGPGIPKEIQDRIFEPFFTTKEKGEGSGLGLDICKKIVERHQGKIDFDSVPGRTTFRVHLPLAEKVLI</sequence>
<evidence type="ECO:0000256" key="2">
    <source>
        <dbReference type="ARBA" id="ARBA00012438"/>
    </source>
</evidence>
<dbReference type="PROSITE" id="PS50109">
    <property type="entry name" value="HIS_KIN"/>
    <property type="match status" value="1"/>
</dbReference>
<dbReference type="AlphaFoldDB" id="A0A2M9ZY59"/>
<dbReference type="PANTHER" id="PTHR43065">
    <property type="entry name" value="SENSOR HISTIDINE KINASE"/>
    <property type="match status" value="1"/>
</dbReference>
<dbReference type="Gene3D" id="3.30.565.10">
    <property type="entry name" value="Histidine kinase-like ATPase, C-terminal domain"/>
    <property type="match status" value="1"/>
</dbReference>
<dbReference type="SMART" id="SM00387">
    <property type="entry name" value="HATPase_c"/>
    <property type="match status" value="1"/>
</dbReference>
<dbReference type="SMART" id="SM00091">
    <property type="entry name" value="PAS"/>
    <property type="match status" value="2"/>
</dbReference>
<keyword evidence="7" id="KW-0808">Transferase</keyword>
<comment type="caution">
    <text evidence="7">The sequence shown here is derived from an EMBL/GenBank/DDBJ whole genome shotgun (WGS) entry which is preliminary data.</text>
</comment>
<dbReference type="PROSITE" id="PS50112">
    <property type="entry name" value="PAS"/>
    <property type="match status" value="2"/>
</dbReference>
<dbReference type="SUPFAM" id="SSF55874">
    <property type="entry name" value="ATPase domain of HSP90 chaperone/DNA topoisomerase II/histidine kinase"/>
    <property type="match status" value="1"/>
</dbReference>
<dbReference type="InterPro" id="IPR004358">
    <property type="entry name" value="Sig_transdc_His_kin-like_C"/>
</dbReference>
<dbReference type="InterPro" id="IPR005467">
    <property type="entry name" value="His_kinase_dom"/>
</dbReference>
<dbReference type="InterPro" id="IPR000014">
    <property type="entry name" value="PAS"/>
</dbReference>
<keyword evidence="7" id="KW-0418">Kinase</keyword>
<dbReference type="NCBIfam" id="TIGR00229">
    <property type="entry name" value="sensory_box"/>
    <property type="match status" value="2"/>
</dbReference>
<accession>A0A2M9ZY59</accession>
<feature type="coiled-coil region" evidence="4">
    <location>
        <begin position="252"/>
        <end position="311"/>
    </location>
</feature>
<dbReference type="Proteomes" id="UP000231843">
    <property type="component" value="Unassembled WGS sequence"/>
</dbReference>
<feature type="domain" description="PAS" evidence="6">
    <location>
        <begin position="6"/>
        <end position="50"/>
    </location>
</feature>
<proteinExistence type="predicted"/>
<feature type="domain" description="Histidine kinase" evidence="5">
    <location>
        <begin position="432"/>
        <end position="629"/>
    </location>
</feature>
<evidence type="ECO:0000259" key="5">
    <source>
        <dbReference type="PROSITE" id="PS50109"/>
    </source>
</evidence>
<keyword evidence="3" id="KW-0597">Phosphoprotein</keyword>
<evidence type="ECO:0000313" key="7">
    <source>
        <dbReference type="EMBL" id="PJZ76976.1"/>
    </source>
</evidence>
<gene>
    <name evidence="7" type="ORF">CH365_09430</name>
</gene>
<keyword evidence="4" id="KW-0175">Coiled coil</keyword>
<dbReference type="InterPro" id="IPR003594">
    <property type="entry name" value="HATPase_dom"/>
</dbReference>
<reference evidence="7 8" key="1">
    <citation type="submission" date="2017-07" db="EMBL/GenBank/DDBJ databases">
        <title>Leptospira spp. isolated from tropical soils.</title>
        <authorList>
            <person name="Thibeaux R."/>
            <person name="Iraola G."/>
            <person name="Ferres I."/>
            <person name="Bierque E."/>
            <person name="Girault D."/>
            <person name="Soupe-Gilbert M.-E."/>
            <person name="Picardeau M."/>
            <person name="Goarant C."/>
        </authorList>
    </citation>
    <scope>NUCLEOTIDE SEQUENCE [LARGE SCALE GENOMIC DNA]</scope>
    <source>
        <strain evidence="7 8">ES4-C-A1</strain>
    </source>
</reference>
<dbReference type="Gene3D" id="3.30.450.20">
    <property type="entry name" value="PAS domain"/>
    <property type="match status" value="2"/>
</dbReference>
<dbReference type="RefSeq" id="WP_100768340.1">
    <property type="nucleotide sequence ID" value="NZ_NPEA01000005.1"/>
</dbReference>
<keyword evidence="8" id="KW-1185">Reference proteome</keyword>
<dbReference type="EC" id="2.7.13.3" evidence="2"/>
<dbReference type="GO" id="GO:0000155">
    <property type="term" value="F:phosphorelay sensor kinase activity"/>
    <property type="evidence" value="ECO:0007669"/>
    <property type="project" value="InterPro"/>
</dbReference>
<dbReference type="SUPFAM" id="SSF47384">
    <property type="entry name" value="Homodimeric domain of signal transducing histidine kinase"/>
    <property type="match status" value="1"/>
</dbReference>
<dbReference type="Gene3D" id="1.10.287.130">
    <property type="match status" value="1"/>
</dbReference>
<protein>
    <recommendedName>
        <fullName evidence="2">histidine kinase</fullName>
        <ecNumber evidence="2">2.7.13.3</ecNumber>
    </recommendedName>
</protein>
<dbReference type="InterPro" id="IPR036890">
    <property type="entry name" value="HATPase_C_sf"/>
</dbReference>
<dbReference type="Pfam" id="PF13426">
    <property type="entry name" value="PAS_9"/>
    <property type="match status" value="1"/>
</dbReference>
<evidence type="ECO:0000259" key="6">
    <source>
        <dbReference type="PROSITE" id="PS50112"/>
    </source>
</evidence>
<dbReference type="Pfam" id="PF02518">
    <property type="entry name" value="HATPase_c"/>
    <property type="match status" value="1"/>
</dbReference>
<dbReference type="Pfam" id="PF13188">
    <property type="entry name" value="PAS_8"/>
    <property type="match status" value="1"/>
</dbReference>
<organism evidence="7 8">
    <name type="scientific">Leptospira neocaledonica</name>
    <dbReference type="NCBI Taxonomy" id="2023192"/>
    <lineage>
        <taxon>Bacteria</taxon>
        <taxon>Pseudomonadati</taxon>
        <taxon>Spirochaetota</taxon>
        <taxon>Spirochaetia</taxon>
        <taxon>Leptospirales</taxon>
        <taxon>Leptospiraceae</taxon>
        <taxon>Leptospira</taxon>
    </lineage>
</organism>
<evidence type="ECO:0000256" key="3">
    <source>
        <dbReference type="ARBA" id="ARBA00022553"/>
    </source>
</evidence>
<evidence type="ECO:0000256" key="1">
    <source>
        <dbReference type="ARBA" id="ARBA00000085"/>
    </source>
</evidence>
<feature type="domain" description="PAS" evidence="6">
    <location>
        <begin position="141"/>
        <end position="216"/>
    </location>
</feature>
<dbReference type="CDD" id="cd00082">
    <property type="entry name" value="HisKA"/>
    <property type="match status" value="1"/>
</dbReference>
<comment type="catalytic activity">
    <reaction evidence="1">
        <text>ATP + protein L-histidine = ADP + protein N-phospho-L-histidine.</text>
        <dbReference type="EC" id="2.7.13.3"/>
    </reaction>
</comment>
<dbReference type="InterPro" id="IPR003661">
    <property type="entry name" value="HisK_dim/P_dom"/>
</dbReference>
<dbReference type="EMBL" id="NPEA01000005">
    <property type="protein sequence ID" value="PJZ76976.1"/>
    <property type="molecule type" value="Genomic_DNA"/>
</dbReference>
<evidence type="ECO:0000256" key="4">
    <source>
        <dbReference type="SAM" id="Coils"/>
    </source>
</evidence>
<dbReference type="PRINTS" id="PR00344">
    <property type="entry name" value="BCTRLSENSOR"/>
</dbReference>
<name>A0A2M9ZY59_9LEPT</name>
<evidence type="ECO:0000313" key="8">
    <source>
        <dbReference type="Proteomes" id="UP000231843"/>
    </source>
</evidence>
<dbReference type="InterPro" id="IPR035965">
    <property type="entry name" value="PAS-like_dom_sf"/>
</dbReference>
<dbReference type="PANTHER" id="PTHR43065:SF48">
    <property type="entry name" value="HISTIDINE KINASE"/>
    <property type="match status" value="1"/>
</dbReference>
<dbReference type="CDD" id="cd00130">
    <property type="entry name" value="PAS"/>
    <property type="match status" value="1"/>
</dbReference>